<dbReference type="AlphaFoldDB" id="A0AAD1KPV8"/>
<evidence type="ECO:0000313" key="2">
    <source>
        <dbReference type="EMBL" id="BCY25855.1"/>
    </source>
</evidence>
<accession>A0AAD1KPV8</accession>
<feature type="transmembrane region" description="Helical" evidence="1">
    <location>
        <begin position="35"/>
        <end position="53"/>
    </location>
</feature>
<dbReference type="Proteomes" id="UP000825072">
    <property type="component" value="Chromosome 1"/>
</dbReference>
<name>A0AAD1KPV8_9ACTN</name>
<evidence type="ECO:0000256" key="1">
    <source>
        <dbReference type="SAM" id="Phobius"/>
    </source>
</evidence>
<dbReference type="EMBL" id="AP024747">
    <property type="protein sequence ID" value="BCY25855.1"/>
    <property type="molecule type" value="Genomic_DNA"/>
</dbReference>
<reference evidence="2" key="1">
    <citation type="submission" date="2021-06" db="EMBL/GenBank/DDBJ databases">
        <title>Genome sequence of Cutibacterium modestum strain KB17-24694.</title>
        <authorList>
            <person name="Dekio I."/>
            <person name="Asahina A."/>
            <person name="Nishida M."/>
        </authorList>
    </citation>
    <scope>NUCLEOTIDE SEQUENCE</scope>
    <source>
        <strain evidence="2">KB17-24694</strain>
    </source>
</reference>
<keyword evidence="1" id="KW-1133">Transmembrane helix</keyword>
<sequence length="101" mass="11632">MMTVIEIVMATIFYALVASHDTIHVPAHSTYSTKAFILYLLPLMMFPFAGWALGSVRVSNIHDNRWIISKMSIMVAIVLFLSVAFWFTLSLFLETLFFFEF</sequence>
<proteinExistence type="predicted"/>
<organism evidence="2 3">
    <name type="scientific">Cutibacterium modestum</name>
    <dbReference type="NCBI Taxonomy" id="2559073"/>
    <lineage>
        <taxon>Bacteria</taxon>
        <taxon>Bacillati</taxon>
        <taxon>Actinomycetota</taxon>
        <taxon>Actinomycetes</taxon>
        <taxon>Propionibacteriales</taxon>
        <taxon>Propionibacteriaceae</taxon>
        <taxon>Cutibacterium</taxon>
    </lineage>
</organism>
<protein>
    <submittedName>
        <fullName evidence="2">Uncharacterized protein</fullName>
    </submittedName>
</protein>
<feature type="transmembrane region" description="Helical" evidence="1">
    <location>
        <begin position="73"/>
        <end position="99"/>
    </location>
</feature>
<evidence type="ECO:0000313" key="3">
    <source>
        <dbReference type="Proteomes" id="UP000825072"/>
    </source>
</evidence>
<gene>
    <name evidence="2" type="ORF">KB1_18450</name>
</gene>
<keyword evidence="1" id="KW-0472">Membrane</keyword>
<keyword evidence="1" id="KW-0812">Transmembrane</keyword>